<keyword evidence="3" id="KW-0964">Secreted</keyword>
<keyword evidence="5" id="KW-0722">Serine protease inhibitor</keyword>
<evidence type="ECO:0000256" key="6">
    <source>
        <dbReference type="ARBA" id="ARBA00023157"/>
    </source>
</evidence>
<evidence type="ECO:0000256" key="2">
    <source>
        <dbReference type="ARBA" id="ARBA00010472"/>
    </source>
</evidence>
<dbReference type="Pfam" id="PF00720">
    <property type="entry name" value="SSI"/>
    <property type="match status" value="1"/>
</dbReference>
<dbReference type="GO" id="GO:0004867">
    <property type="term" value="F:serine-type endopeptidase inhibitor activity"/>
    <property type="evidence" value="ECO:0007669"/>
    <property type="project" value="UniProtKB-KW"/>
</dbReference>
<protein>
    <submittedName>
        <fullName evidence="10">Serine protease inhibitor</fullName>
    </submittedName>
</protein>
<dbReference type="PROSITE" id="PS51257">
    <property type="entry name" value="PROKAR_LIPOPROTEIN"/>
    <property type="match status" value="1"/>
</dbReference>
<evidence type="ECO:0000313" key="11">
    <source>
        <dbReference type="Proteomes" id="UP000065151"/>
    </source>
</evidence>
<comment type="similarity">
    <text evidence="2">Belongs to the protease inhibitor I16 (SSI) family.</text>
</comment>
<evidence type="ECO:0000313" key="10">
    <source>
        <dbReference type="EMBL" id="ALV41005.1"/>
    </source>
</evidence>
<feature type="compositionally biased region" description="Low complexity" evidence="7">
    <location>
        <begin position="29"/>
        <end position="55"/>
    </location>
</feature>
<dbReference type="STRING" id="121292.AU252_07430"/>
<dbReference type="SUPFAM" id="SSF55399">
    <property type="entry name" value="Subtilisin inhibitor"/>
    <property type="match status" value="1"/>
</dbReference>
<sequence length="191" mass="18661">MRLRTVRPLLAVLAIAGLAACTGTPDGNGTSSASPTASPTTSSSASPGTSGSPAPDTETTVPAPSPSAPPAPTAGPGAGNAELAIMVKPSPTETAVNYTLVCRDGLPTAESKHPRPEAACAALKNNAALLSPAPRSKDVACTEQYGGPQTATVTGIVDDTPVDAAFARTNGCEIGAWDAAQDVLGASGGAV</sequence>
<dbReference type="GO" id="GO:0005576">
    <property type="term" value="C:extracellular region"/>
    <property type="evidence" value="ECO:0007669"/>
    <property type="project" value="UniProtKB-SubCell"/>
</dbReference>
<feature type="compositionally biased region" description="Pro residues" evidence="7">
    <location>
        <begin position="63"/>
        <end position="73"/>
    </location>
</feature>
<evidence type="ECO:0000256" key="5">
    <source>
        <dbReference type="ARBA" id="ARBA00022900"/>
    </source>
</evidence>
<evidence type="ECO:0000256" key="8">
    <source>
        <dbReference type="SAM" id="SignalP"/>
    </source>
</evidence>
<evidence type="ECO:0000256" key="1">
    <source>
        <dbReference type="ARBA" id="ARBA00004613"/>
    </source>
</evidence>
<gene>
    <name evidence="10" type="ORF">AU252_07430</name>
</gene>
<feature type="chain" id="PRO_5039362195" evidence="8">
    <location>
        <begin position="20"/>
        <end position="191"/>
    </location>
</feature>
<dbReference type="Proteomes" id="UP000065151">
    <property type="component" value="Chromosome"/>
</dbReference>
<dbReference type="RefSeq" id="WP_058930167.1">
    <property type="nucleotide sequence ID" value="NZ_CP013747.1"/>
</dbReference>
<dbReference type="EMBL" id="CP013747">
    <property type="protein sequence ID" value="ALV41005.1"/>
    <property type="molecule type" value="Genomic_DNA"/>
</dbReference>
<dbReference type="KEGG" id="psul:AU252_07430"/>
<dbReference type="AlphaFoldDB" id="A0A0U3Q9P2"/>
<keyword evidence="8" id="KW-0732">Signal</keyword>
<comment type="subcellular location">
    <subcellularLocation>
        <location evidence="1">Secreted</location>
    </subcellularLocation>
</comment>
<feature type="signal peptide" evidence="8">
    <location>
        <begin position="1"/>
        <end position="19"/>
    </location>
</feature>
<name>A0A0U3Q9P2_9MICC</name>
<feature type="region of interest" description="Disordered" evidence="7">
    <location>
        <begin position="26"/>
        <end position="79"/>
    </location>
</feature>
<organism evidence="10">
    <name type="scientific">Pseudarthrobacter sulfonivorans</name>
    <dbReference type="NCBI Taxonomy" id="121292"/>
    <lineage>
        <taxon>Bacteria</taxon>
        <taxon>Bacillati</taxon>
        <taxon>Actinomycetota</taxon>
        <taxon>Actinomycetes</taxon>
        <taxon>Micrococcales</taxon>
        <taxon>Micrococcaceae</taxon>
        <taxon>Pseudarthrobacter</taxon>
    </lineage>
</organism>
<dbReference type="InterPro" id="IPR023549">
    <property type="entry name" value="Subtilisin_inhibitor"/>
</dbReference>
<evidence type="ECO:0000256" key="3">
    <source>
        <dbReference type="ARBA" id="ARBA00022525"/>
    </source>
</evidence>
<dbReference type="InterPro" id="IPR036819">
    <property type="entry name" value="Subtilisin_inhibitor-like_sf"/>
</dbReference>
<evidence type="ECO:0000259" key="9">
    <source>
        <dbReference type="Pfam" id="PF00720"/>
    </source>
</evidence>
<feature type="domain" description="Subtilisin inhibitor" evidence="9">
    <location>
        <begin position="95"/>
        <end position="162"/>
    </location>
</feature>
<dbReference type="Gene3D" id="3.30.350.10">
    <property type="entry name" value="Subtilisin inhibitor-like"/>
    <property type="match status" value="1"/>
</dbReference>
<evidence type="ECO:0000256" key="4">
    <source>
        <dbReference type="ARBA" id="ARBA00022690"/>
    </source>
</evidence>
<keyword evidence="6" id="KW-1015">Disulfide bond</keyword>
<accession>A0A0U3Q9P2</accession>
<proteinExistence type="inferred from homology"/>
<keyword evidence="4" id="KW-0646">Protease inhibitor</keyword>
<evidence type="ECO:0000256" key="7">
    <source>
        <dbReference type="SAM" id="MobiDB-lite"/>
    </source>
</evidence>
<reference evidence="10 11" key="1">
    <citation type="submission" date="2015-12" db="EMBL/GenBank/DDBJ databases">
        <authorList>
            <person name="Shamseldin A."/>
            <person name="Moawad H."/>
            <person name="Abd El-Rahim W.M."/>
            <person name="Sadowsky M.J."/>
        </authorList>
    </citation>
    <scope>NUCLEOTIDE SEQUENCE [LARGE SCALE GENOMIC DNA]</scope>
    <source>
        <strain evidence="10 11">Ar51</strain>
    </source>
</reference>